<protein>
    <recommendedName>
        <fullName evidence="4">Nephrocystin 3-like N-terminal domain-containing protein</fullName>
    </recommendedName>
</protein>
<dbReference type="InterPro" id="IPR056884">
    <property type="entry name" value="NPHP3-like_N"/>
</dbReference>
<dbReference type="PANTHER" id="PTHR44129">
    <property type="entry name" value="WD REPEAT-CONTAINING PROTEIN POP1"/>
    <property type="match status" value="1"/>
</dbReference>
<evidence type="ECO:0000313" key="5">
    <source>
        <dbReference type="EMBL" id="CAE6496448.1"/>
    </source>
</evidence>
<feature type="repeat" description="WD" evidence="3">
    <location>
        <begin position="892"/>
        <end position="933"/>
    </location>
</feature>
<evidence type="ECO:0000256" key="1">
    <source>
        <dbReference type="ARBA" id="ARBA00022574"/>
    </source>
</evidence>
<sequence length="1436" mass="157617">MATENDREYEKLTSSLIATLQSLEKLLSDPGCILVWDSIEQTVKSIADHAAAINNRPQSQGRRLVEARRHRAELKTHFKDIKRLLQQLQADITQSSLKLVNQMSEDGKLNALNPSKLARYDSNPSESTGIQRPRCTENTRTAMLDDLNSWLSDTNTPHLMWMNGMAGTGKTTIACTYSEMMDKCGKLGASFFCSGVSPEFRDAGRIIPTIAYQLARFSTPFRIKLCAALSKDPDLGHLSIPKQFESLLRAPLRNAGPISGNIVVVVDALDECGDQSTIRVFLEQLVKYAEELPLKILITSRPEPEFNAKMKPSQTISLHEVKESLVQADIKLYLEQELADMSLPDNQLMGLARQCGTLFIYAATLVRYIQPDNPRINSNMRLQHVLHTSSNSELNKAGIDLLYTNVLKIALGGQVVEELDAARVVLRTVLCAQEPLCMDTISTLCRLDIHTVSYALEQLRSVIHISENNDLNSQLVSAFHASFPDFMFSPERAGEFFCNKVEHNYYITERCFDLMKKELRFNICQLESSYVPDERATELQGQVDNTIKPILWYTCRYWAEHLAQTTNSDLHEELMGSLSEEMKGCLSQKLKSFLSQRLLFWMEVLNLKRSIALGADILHRANSCLMVFNEDEDLPSLAEDARNFITSFAANPVSISTPHIYTSLLSFCPRSSAIFKCYWHCFQGLAEPDRHAMRVREVAALASWKQESEVSSVAYSHDGTRIAFGCLDGTVGVQSSYDSTSIFSISGGSESGHDRPVWSVAFSPSNDKVGNQTYVASGSDDGTIRTWNFLDGTVRSVCRPDPLPGATNPGKIKSIAFSPKCDGSIASGSSDCTVCIWDSSDGRLIARPFHGHTGAIWAVAFSPDGARLASGSDDNTIRIWNPNNGQLLKGPLKAQTDDINAIAFSLDGTRLASGSSDRTICIWDLDENEPFFDPFPAHNDKVTSVTFSPDGKYLASSSLDRTIRVWYPRSGTLAAGPFEGHIGPIYSIAFSPDNTRIISGSPDGTIQLWDPRKGTLGDGTIESHSDAIASVAFSPGGQHMASCSYDGTLRLWVVHDNIPTAVAGPLRGHTGKVLSLAFSPDGARIVTGSADQTAQVWDLNNNDAPPVVFRGHSSNVWSVAFSPNGQFVVSAGGVDDQTIRMWDSFTGISIGDPLTGHTDEVKSVTVSPDGHYLASGSRDTTLRVWDLKEMKHLRLLQGHTRAVWTVVYSHDGTKLASCSSDGTIRVWDPNDGTSITGPILAHSRRVGSIAFSPDGNRIASGADDCTVRLWDTHTGELVAGPYEGHRDVIWSVAFSPSGTHIVSGSHDGTIRIWDINKNAPAASRGDAGTAEYFQVARVQGIDTNNISKLQGSTQWQTGIGSFIQMDGSSTSLTCSSGFHMKLHAPFSRHIVRVSLARVDLCGSTSETSNSGDRGRIVMYLEHNSMRDVRLSFLVLF</sequence>
<dbReference type="InterPro" id="IPR027417">
    <property type="entry name" value="P-loop_NTPase"/>
</dbReference>
<feature type="repeat" description="WD" evidence="3">
    <location>
        <begin position="849"/>
        <end position="890"/>
    </location>
</feature>
<feature type="repeat" description="WD" evidence="3">
    <location>
        <begin position="1154"/>
        <end position="1195"/>
    </location>
</feature>
<reference evidence="5" key="1">
    <citation type="submission" date="2021-01" db="EMBL/GenBank/DDBJ databases">
        <authorList>
            <person name="Kaushik A."/>
        </authorList>
    </citation>
    <scope>NUCLEOTIDE SEQUENCE</scope>
    <source>
        <strain evidence="5">Type strain: AG8-Rh-89/</strain>
    </source>
</reference>
<feature type="repeat" description="WD" evidence="3">
    <location>
        <begin position="1109"/>
        <end position="1143"/>
    </location>
</feature>
<evidence type="ECO:0000259" key="4">
    <source>
        <dbReference type="Pfam" id="PF24883"/>
    </source>
</evidence>
<dbReference type="Proteomes" id="UP000663850">
    <property type="component" value="Unassembled WGS sequence"/>
</dbReference>
<dbReference type="InterPro" id="IPR011047">
    <property type="entry name" value="Quinoprotein_ADH-like_sf"/>
</dbReference>
<dbReference type="InterPro" id="IPR011044">
    <property type="entry name" value="Quino_amine_DH_bsu"/>
</dbReference>
<keyword evidence="2" id="KW-0677">Repeat</keyword>
<dbReference type="PROSITE" id="PS50294">
    <property type="entry name" value="WD_REPEATS_REGION"/>
    <property type="match status" value="12"/>
</dbReference>
<evidence type="ECO:0000256" key="3">
    <source>
        <dbReference type="PROSITE-ProRule" id="PRU00221"/>
    </source>
</evidence>
<dbReference type="PROSITE" id="PS00678">
    <property type="entry name" value="WD_REPEATS_1"/>
    <property type="match status" value="5"/>
</dbReference>
<dbReference type="SMART" id="SM00320">
    <property type="entry name" value="WD40"/>
    <property type="match status" value="14"/>
</dbReference>
<feature type="repeat" description="WD" evidence="3">
    <location>
        <begin position="1282"/>
        <end position="1323"/>
    </location>
</feature>
<name>A0A8H3CTE4_9AGAM</name>
<dbReference type="InterPro" id="IPR001680">
    <property type="entry name" value="WD40_rpt"/>
</dbReference>
<feature type="repeat" description="WD" evidence="3">
    <location>
        <begin position="1066"/>
        <end position="1107"/>
    </location>
</feature>
<dbReference type="Pfam" id="PF24883">
    <property type="entry name" value="NPHP3_N"/>
    <property type="match status" value="1"/>
</dbReference>
<comment type="caution">
    <text evidence="5">The sequence shown here is derived from an EMBL/GenBank/DDBJ whole genome shotgun (WGS) entry which is preliminary data.</text>
</comment>
<feature type="repeat" description="WD" evidence="3">
    <location>
        <begin position="805"/>
        <end position="847"/>
    </location>
</feature>
<keyword evidence="1 3" id="KW-0853">WD repeat</keyword>
<dbReference type="InterPro" id="IPR019775">
    <property type="entry name" value="WD40_repeat_CS"/>
</dbReference>
<gene>
    <name evidence="5" type="ORF">RDB_LOCUS90215</name>
</gene>
<dbReference type="SUPFAM" id="SSF50969">
    <property type="entry name" value="YVTN repeat-like/Quinoprotein amine dehydrogenase"/>
    <property type="match status" value="1"/>
</dbReference>
<dbReference type="Gene3D" id="3.40.50.300">
    <property type="entry name" value="P-loop containing nucleotide triphosphate hydrolases"/>
    <property type="match status" value="1"/>
</dbReference>
<dbReference type="InterPro" id="IPR020472">
    <property type="entry name" value="WD40_PAC1"/>
</dbReference>
<evidence type="ECO:0000256" key="2">
    <source>
        <dbReference type="ARBA" id="ARBA00022737"/>
    </source>
</evidence>
<dbReference type="Gene3D" id="2.130.10.10">
    <property type="entry name" value="YVTN repeat-like/Quinoprotein amine dehydrogenase"/>
    <property type="match status" value="6"/>
</dbReference>
<dbReference type="InterPro" id="IPR036322">
    <property type="entry name" value="WD40_repeat_dom_sf"/>
</dbReference>
<feature type="domain" description="Nephrocystin 3-like N-terminal" evidence="4">
    <location>
        <begin position="146"/>
        <end position="301"/>
    </location>
</feature>
<feature type="repeat" description="WD" evidence="3">
    <location>
        <begin position="978"/>
        <end position="1010"/>
    </location>
</feature>
<dbReference type="CDD" id="cd00200">
    <property type="entry name" value="WD40"/>
    <property type="match status" value="3"/>
</dbReference>
<dbReference type="InterPro" id="IPR015943">
    <property type="entry name" value="WD40/YVTN_repeat-like_dom_sf"/>
</dbReference>
<organism evidence="5 6">
    <name type="scientific">Rhizoctonia solani</name>
    <dbReference type="NCBI Taxonomy" id="456999"/>
    <lineage>
        <taxon>Eukaryota</taxon>
        <taxon>Fungi</taxon>
        <taxon>Dikarya</taxon>
        <taxon>Basidiomycota</taxon>
        <taxon>Agaricomycotina</taxon>
        <taxon>Agaricomycetes</taxon>
        <taxon>Cantharellales</taxon>
        <taxon>Ceratobasidiaceae</taxon>
        <taxon>Rhizoctonia</taxon>
    </lineage>
</organism>
<dbReference type="SUPFAM" id="SSF50998">
    <property type="entry name" value="Quinoprotein alcohol dehydrogenase-like"/>
    <property type="match status" value="1"/>
</dbReference>
<feature type="repeat" description="WD" evidence="3">
    <location>
        <begin position="750"/>
        <end position="797"/>
    </location>
</feature>
<dbReference type="PRINTS" id="PR00320">
    <property type="entry name" value="GPROTEINBRPT"/>
</dbReference>
<feature type="repeat" description="WD" evidence="3">
    <location>
        <begin position="1196"/>
        <end position="1237"/>
    </location>
</feature>
<dbReference type="InterPro" id="IPR050349">
    <property type="entry name" value="WD_LIS1/nudF_dynein_reg"/>
</dbReference>
<dbReference type="SUPFAM" id="SSF52540">
    <property type="entry name" value="P-loop containing nucleoside triphosphate hydrolases"/>
    <property type="match status" value="1"/>
</dbReference>
<feature type="repeat" description="WD" evidence="3">
    <location>
        <begin position="1239"/>
        <end position="1280"/>
    </location>
</feature>
<feature type="repeat" description="WD" evidence="3">
    <location>
        <begin position="1021"/>
        <end position="1052"/>
    </location>
</feature>
<dbReference type="SUPFAM" id="SSF50978">
    <property type="entry name" value="WD40 repeat-like"/>
    <property type="match status" value="1"/>
</dbReference>
<feature type="repeat" description="WD" evidence="3">
    <location>
        <begin position="935"/>
        <end position="966"/>
    </location>
</feature>
<dbReference type="Pfam" id="PF00400">
    <property type="entry name" value="WD40"/>
    <property type="match status" value="14"/>
</dbReference>
<accession>A0A8H3CTE4</accession>
<proteinExistence type="predicted"/>
<dbReference type="EMBL" id="CAJMWZ010004861">
    <property type="protein sequence ID" value="CAE6496448.1"/>
    <property type="molecule type" value="Genomic_DNA"/>
</dbReference>
<evidence type="ECO:0000313" key="6">
    <source>
        <dbReference type="Proteomes" id="UP000663850"/>
    </source>
</evidence>
<dbReference type="PROSITE" id="PS50082">
    <property type="entry name" value="WD_REPEATS_2"/>
    <property type="match status" value="13"/>
</dbReference>